<dbReference type="EMBL" id="JACIDM010000002">
    <property type="protein sequence ID" value="MBB4083230.1"/>
    <property type="molecule type" value="Genomic_DNA"/>
</dbReference>
<accession>A0A7W6JDN7</accession>
<organism evidence="1 2">
    <name type="scientific">Brevundimonas lenta</name>
    <dbReference type="NCBI Taxonomy" id="424796"/>
    <lineage>
        <taxon>Bacteria</taxon>
        <taxon>Pseudomonadati</taxon>
        <taxon>Pseudomonadota</taxon>
        <taxon>Alphaproteobacteria</taxon>
        <taxon>Caulobacterales</taxon>
        <taxon>Caulobacteraceae</taxon>
        <taxon>Brevundimonas</taxon>
    </lineage>
</organism>
<name>A0A7W6JDN7_9CAUL</name>
<dbReference type="RefSeq" id="WP_183204347.1">
    <property type="nucleotide sequence ID" value="NZ_BAAAER010000001.1"/>
</dbReference>
<gene>
    <name evidence="1" type="ORF">GGR12_002096</name>
</gene>
<dbReference type="AlphaFoldDB" id="A0A7W6JDN7"/>
<evidence type="ECO:0000313" key="1">
    <source>
        <dbReference type="EMBL" id="MBB4083230.1"/>
    </source>
</evidence>
<evidence type="ECO:0000313" key="2">
    <source>
        <dbReference type="Proteomes" id="UP000529946"/>
    </source>
</evidence>
<keyword evidence="2" id="KW-1185">Reference proteome</keyword>
<protein>
    <submittedName>
        <fullName evidence="1">Uncharacterized protein</fullName>
    </submittedName>
</protein>
<proteinExistence type="predicted"/>
<sequence>MPTGSLYARMQAHGTLSESPRDIANAVYALPSTLHWMRGLAILCEAQTVSFRTARPFYQRVQRKPLPDRQLNSIYEQLLLSLHHIAALDALALAPNKADVSRVGIVAWYYGVYGAASAMIAAADGSFPETHASTARQWDRQFAVSGLVMPPFADRVGRLCAADVEEALRVPRSRGKHSLTLPPGSADEAWGCIAEYLSGTASWEQWNVEQAVRGSSGFRDLGVENFRTKAARELRDDALGKRSVCFLHQASRYRGKANYRDAIFLAYGKSVPKSVDGFVDDLRTVLRAFSGMAAAYCAARVGRDEWDWFVADIASRRAISLSPEEVWT</sequence>
<comment type="caution">
    <text evidence="1">The sequence shown here is derived from an EMBL/GenBank/DDBJ whole genome shotgun (WGS) entry which is preliminary data.</text>
</comment>
<reference evidence="1 2" key="1">
    <citation type="submission" date="2020-08" db="EMBL/GenBank/DDBJ databases">
        <title>Genomic Encyclopedia of Type Strains, Phase IV (KMG-IV): sequencing the most valuable type-strain genomes for metagenomic binning, comparative biology and taxonomic classification.</title>
        <authorList>
            <person name="Goeker M."/>
        </authorList>
    </citation>
    <scope>NUCLEOTIDE SEQUENCE [LARGE SCALE GENOMIC DNA]</scope>
    <source>
        <strain evidence="1 2">DSM 23960</strain>
    </source>
</reference>
<dbReference type="Proteomes" id="UP000529946">
    <property type="component" value="Unassembled WGS sequence"/>
</dbReference>